<gene>
    <name evidence="1" type="ORF">CWATWH0402_3655</name>
</gene>
<dbReference type="Proteomes" id="UP000018130">
    <property type="component" value="Unassembled WGS sequence"/>
</dbReference>
<comment type="caution">
    <text evidence="1">The sequence shown here is derived from an EMBL/GenBank/DDBJ whole genome shotgun (WGS) entry which is preliminary data.</text>
</comment>
<protein>
    <submittedName>
        <fullName evidence="1">Uncharacterized protein</fullName>
    </submittedName>
</protein>
<organism evidence="1 2">
    <name type="scientific">Crocosphaera watsonii WH 0402</name>
    <dbReference type="NCBI Taxonomy" id="1284629"/>
    <lineage>
        <taxon>Bacteria</taxon>
        <taxon>Bacillati</taxon>
        <taxon>Cyanobacteriota</taxon>
        <taxon>Cyanophyceae</taxon>
        <taxon>Oscillatoriophycideae</taxon>
        <taxon>Chroococcales</taxon>
        <taxon>Aphanothecaceae</taxon>
        <taxon>Crocosphaera</taxon>
    </lineage>
</organism>
<evidence type="ECO:0000313" key="1">
    <source>
        <dbReference type="EMBL" id="CCQ70454.1"/>
    </source>
</evidence>
<accession>T2JZD6</accession>
<dbReference type="AlphaFoldDB" id="T2JZD6"/>
<reference evidence="1 2" key="1">
    <citation type="submission" date="2013-01" db="EMBL/GenBank/DDBJ databases">
        <authorList>
            <person name="Bench S."/>
        </authorList>
    </citation>
    <scope>NUCLEOTIDE SEQUENCE [LARGE SCALE GENOMIC DNA]</scope>
    <source>
        <strain evidence="1 2">WH 0402</strain>
    </source>
</reference>
<name>T2JZD6_CROWT</name>
<reference evidence="1 2" key="2">
    <citation type="submission" date="2013-09" db="EMBL/GenBank/DDBJ databases">
        <title>Whole genome comparison of six Crocosphaera watsonii strains with differing phenotypes.</title>
        <authorList>
            <person name="Bench S.R."/>
            <person name="Heller P."/>
            <person name="Frank I."/>
            <person name="Arciniega M."/>
            <person name="Shilova I.N."/>
            <person name="Zehr J.P."/>
        </authorList>
    </citation>
    <scope>NUCLEOTIDE SEQUENCE [LARGE SCALE GENOMIC DNA]</scope>
    <source>
        <strain evidence="1 2">WH 0402</strain>
    </source>
</reference>
<proteinExistence type="predicted"/>
<evidence type="ECO:0000313" key="2">
    <source>
        <dbReference type="Proteomes" id="UP000018130"/>
    </source>
</evidence>
<sequence length="38" mass="4477">MKALKEWLEECSIIPYGTYERLKARGWKPTKIPKQING</sequence>
<dbReference type="EMBL" id="CAQN01001214">
    <property type="protein sequence ID" value="CCQ70454.1"/>
    <property type="molecule type" value="Genomic_DNA"/>
</dbReference>